<evidence type="ECO:0000313" key="2">
    <source>
        <dbReference type="Proteomes" id="UP000078541"/>
    </source>
</evidence>
<accession>A0A151JWJ2</accession>
<dbReference type="EMBL" id="KQ981645">
    <property type="protein sequence ID" value="KYN38675.1"/>
    <property type="molecule type" value="Genomic_DNA"/>
</dbReference>
<gene>
    <name evidence="1" type="ORF">ALC56_06955</name>
</gene>
<name>A0A151JWJ2_9HYME</name>
<organism evidence="1 2">
    <name type="scientific">Trachymyrmex septentrionalis</name>
    <dbReference type="NCBI Taxonomy" id="34720"/>
    <lineage>
        <taxon>Eukaryota</taxon>
        <taxon>Metazoa</taxon>
        <taxon>Ecdysozoa</taxon>
        <taxon>Arthropoda</taxon>
        <taxon>Hexapoda</taxon>
        <taxon>Insecta</taxon>
        <taxon>Pterygota</taxon>
        <taxon>Neoptera</taxon>
        <taxon>Endopterygota</taxon>
        <taxon>Hymenoptera</taxon>
        <taxon>Apocrita</taxon>
        <taxon>Aculeata</taxon>
        <taxon>Formicoidea</taxon>
        <taxon>Formicidae</taxon>
        <taxon>Myrmicinae</taxon>
        <taxon>Trachymyrmex</taxon>
    </lineage>
</organism>
<dbReference type="Proteomes" id="UP000078541">
    <property type="component" value="Unassembled WGS sequence"/>
</dbReference>
<keyword evidence="2" id="KW-1185">Reference proteome</keyword>
<dbReference type="AlphaFoldDB" id="A0A151JWJ2"/>
<protein>
    <submittedName>
        <fullName evidence="1">Uncharacterized protein</fullName>
    </submittedName>
</protein>
<evidence type="ECO:0000313" key="1">
    <source>
        <dbReference type="EMBL" id="KYN38675.1"/>
    </source>
</evidence>
<sequence>MHTTGVAWCGIVTADRRSRSIRGSCSARGRRGHQGRLLASMRMPVMMMPIVACGCGRCRAEQVIQDVNDGANVPLRPTVSILEGWVQSAAKRAGIHAFAMMMHTLYYCALPASRVLLNLKRYVRFCTFYLLIRP</sequence>
<proteinExistence type="predicted"/>
<reference evidence="1 2" key="1">
    <citation type="submission" date="2016-03" db="EMBL/GenBank/DDBJ databases">
        <title>Trachymyrmex septentrionalis WGS genome.</title>
        <authorList>
            <person name="Nygaard S."/>
            <person name="Hu H."/>
            <person name="Boomsma J."/>
            <person name="Zhang G."/>
        </authorList>
    </citation>
    <scope>NUCLEOTIDE SEQUENCE [LARGE SCALE GENOMIC DNA]</scope>
    <source>
        <strain evidence="1">Tsep2-gDNA-1</strain>
        <tissue evidence="1">Whole body</tissue>
    </source>
</reference>